<evidence type="ECO:0000313" key="2">
    <source>
        <dbReference type="Proteomes" id="UP000030665"/>
    </source>
</evidence>
<evidence type="ECO:0000313" key="1">
    <source>
        <dbReference type="EMBL" id="CDW57776.1"/>
    </source>
</evidence>
<dbReference type="Proteomes" id="UP000030665">
    <property type="component" value="Unassembled WGS sequence"/>
</dbReference>
<protein>
    <submittedName>
        <fullName evidence="1">Uncharacterized protein</fullName>
    </submittedName>
</protein>
<sequence>MEHVDAAFVVRSAAVLLCRLPLFFNDMRSVGSGLYQSVTLLNQKLISLIVIKAGVCMASNVMDAYSVMHWL</sequence>
<gene>
    <name evidence="1" type="ORF">TTRE_0000607101</name>
</gene>
<keyword evidence="2" id="KW-1185">Reference proteome</keyword>
<name>A0A077ZBM7_TRITR</name>
<organism evidence="1 2">
    <name type="scientific">Trichuris trichiura</name>
    <name type="common">Whipworm</name>
    <name type="synonym">Trichocephalus trichiurus</name>
    <dbReference type="NCBI Taxonomy" id="36087"/>
    <lineage>
        <taxon>Eukaryota</taxon>
        <taxon>Metazoa</taxon>
        <taxon>Ecdysozoa</taxon>
        <taxon>Nematoda</taxon>
        <taxon>Enoplea</taxon>
        <taxon>Dorylaimia</taxon>
        <taxon>Trichinellida</taxon>
        <taxon>Trichuridae</taxon>
        <taxon>Trichuris</taxon>
    </lineage>
</organism>
<accession>A0A077ZBM7</accession>
<reference evidence="1" key="2">
    <citation type="submission" date="2014-03" db="EMBL/GenBank/DDBJ databases">
        <title>The whipworm genome and dual-species transcriptomics of an intimate host-pathogen interaction.</title>
        <authorList>
            <person name="Foth B.J."/>
            <person name="Tsai I.J."/>
            <person name="Reid A.J."/>
            <person name="Bancroft A.J."/>
            <person name="Nichol S."/>
            <person name="Tracey A."/>
            <person name="Holroyd N."/>
            <person name="Cotton J.A."/>
            <person name="Stanley E.J."/>
            <person name="Zarowiecki M."/>
            <person name="Liu J.Z."/>
            <person name="Huckvale T."/>
            <person name="Cooper P.J."/>
            <person name="Grencis R.K."/>
            <person name="Berriman M."/>
        </authorList>
    </citation>
    <scope>NUCLEOTIDE SEQUENCE [LARGE SCALE GENOMIC DNA]</scope>
</reference>
<reference evidence="1" key="1">
    <citation type="submission" date="2014-01" db="EMBL/GenBank/DDBJ databases">
        <authorList>
            <person name="Aslett M."/>
        </authorList>
    </citation>
    <scope>NUCLEOTIDE SEQUENCE</scope>
</reference>
<dbReference type="EMBL" id="HG806211">
    <property type="protein sequence ID" value="CDW57776.1"/>
    <property type="molecule type" value="Genomic_DNA"/>
</dbReference>
<dbReference type="AlphaFoldDB" id="A0A077ZBM7"/>
<proteinExistence type="predicted"/>